<name>A0A8S9FD28_BRACR</name>
<sequence>MVPDSGSSSFRDGGARCIWVVLIAPSAPIGPAGARCIWVVLIAPSAPIGPAGNVSVPESDPVGSMSLTLDGVVPTL</sequence>
<accession>A0A8S9FD28</accession>
<dbReference type="EMBL" id="QGKY02002305">
    <property type="protein sequence ID" value="KAF2530559.1"/>
    <property type="molecule type" value="Genomic_DNA"/>
</dbReference>
<evidence type="ECO:0000313" key="1">
    <source>
        <dbReference type="EMBL" id="KAF2530559.1"/>
    </source>
</evidence>
<protein>
    <submittedName>
        <fullName evidence="1">Uncharacterized protein</fullName>
    </submittedName>
</protein>
<gene>
    <name evidence="1" type="ORF">F2Q70_00029596</name>
</gene>
<organism evidence="1">
    <name type="scientific">Brassica cretica</name>
    <name type="common">Mustard</name>
    <dbReference type="NCBI Taxonomy" id="69181"/>
    <lineage>
        <taxon>Eukaryota</taxon>
        <taxon>Viridiplantae</taxon>
        <taxon>Streptophyta</taxon>
        <taxon>Embryophyta</taxon>
        <taxon>Tracheophyta</taxon>
        <taxon>Spermatophyta</taxon>
        <taxon>Magnoliopsida</taxon>
        <taxon>eudicotyledons</taxon>
        <taxon>Gunneridae</taxon>
        <taxon>Pentapetalae</taxon>
        <taxon>rosids</taxon>
        <taxon>malvids</taxon>
        <taxon>Brassicales</taxon>
        <taxon>Brassicaceae</taxon>
        <taxon>Brassiceae</taxon>
        <taxon>Brassica</taxon>
    </lineage>
</organism>
<comment type="caution">
    <text evidence="1">The sequence shown here is derived from an EMBL/GenBank/DDBJ whole genome shotgun (WGS) entry which is preliminary data.</text>
</comment>
<proteinExistence type="predicted"/>
<dbReference type="AlphaFoldDB" id="A0A8S9FD28"/>
<reference evidence="1" key="1">
    <citation type="submission" date="2019-12" db="EMBL/GenBank/DDBJ databases">
        <title>Genome sequencing and annotation of Brassica cretica.</title>
        <authorList>
            <person name="Studholme D.J."/>
            <person name="Sarris P.F."/>
        </authorList>
    </citation>
    <scope>NUCLEOTIDE SEQUENCE</scope>
    <source>
        <strain evidence="1">PFS-102/07</strain>
        <tissue evidence="1">Leaf</tissue>
    </source>
</reference>